<feature type="non-terminal residue" evidence="2">
    <location>
        <position position="1"/>
    </location>
</feature>
<comment type="caution">
    <text evidence="2">The sequence shown here is derived from an EMBL/GenBank/DDBJ whole genome shotgun (WGS) entry which is preliminary data.</text>
</comment>
<dbReference type="OrthoDB" id="3269075at2759"/>
<feature type="region of interest" description="Disordered" evidence="1">
    <location>
        <begin position="190"/>
        <end position="260"/>
    </location>
</feature>
<feature type="compositionally biased region" description="Acidic residues" evidence="1">
    <location>
        <begin position="216"/>
        <end position="236"/>
    </location>
</feature>
<organism evidence="2 3">
    <name type="scientific">Candolleomyces eurysporus</name>
    <dbReference type="NCBI Taxonomy" id="2828524"/>
    <lineage>
        <taxon>Eukaryota</taxon>
        <taxon>Fungi</taxon>
        <taxon>Dikarya</taxon>
        <taxon>Basidiomycota</taxon>
        <taxon>Agaricomycotina</taxon>
        <taxon>Agaricomycetes</taxon>
        <taxon>Agaricomycetidae</taxon>
        <taxon>Agaricales</taxon>
        <taxon>Agaricineae</taxon>
        <taxon>Psathyrellaceae</taxon>
        <taxon>Candolleomyces</taxon>
    </lineage>
</organism>
<name>A0A9W8MJE2_9AGAR</name>
<reference evidence="2" key="1">
    <citation type="submission" date="2022-06" db="EMBL/GenBank/DDBJ databases">
        <title>Genome Sequence of Candolleomyces eurysporus.</title>
        <authorList>
            <person name="Buettner E."/>
        </authorList>
    </citation>
    <scope>NUCLEOTIDE SEQUENCE</scope>
    <source>
        <strain evidence="2">VTCC 930004</strain>
    </source>
</reference>
<evidence type="ECO:0000313" key="3">
    <source>
        <dbReference type="Proteomes" id="UP001140091"/>
    </source>
</evidence>
<feature type="region of interest" description="Disordered" evidence="1">
    <location>
        <begin position="1"/>
        <end position="26"/>
    </location>
</feature>
<dbReference type="AlphaFoldDB" id="A0A9W8MJE2"/>
<accession>A0A9W8MJE2</accession>
<feature type="compositionally biased region" description="Basic and acidic residues" evidence="1">
    <location>
        <begin position="191"/>
        <end position="200"/>
    </location>
</feature>
<evidence type="ECO:0000256" key="1">
    <source>
        <dbReference type="SAM" id="MobiDB-lite"/>
    </source>
</evidence>
<gene>
    <name evidence="2" type="ORF">H1R20_g5008</name>
</gene>
<protein>
    <submittedName>
        <fullName evidence="2">Uncharacterized protein</fullName>
    </submittedName>
</protein>
<dbReference type="EMBL" id="JANBPK010000782">
    <property type="protein sequence ID" value="KAJ2932092.1"/>
    <property type="molecule type" value="Genomic_DNA"/>
</dbReference>
<proteinExistence type="predicted"/>
<evidence type="ECO:0000313" key="2">
    <source>
        <dbReference type="EMBL" id="KAJ2932092.1"/>
    </source>
</evidence>
<dbReference type="Proteomes" id="UP001140091">
    <property type="component" value="Unassembled WGS sequence"/>
</dbReference>
<keyword evidence="3" id="KW-1185">Reference proteome</keyword>
<sequence length="325" mass="35589">MAKVKKAGTVAGATKAKKTADASNGGSGRLFWAKNPQWTDSLVAYLTTHPMFHIKLFSDSNTDAAKDGHSKSVGKDHKHQSWAVLAEHIFLNNPAKKDGYKKDPAKYVGLHTDYQGHVKALKQTGAGVPQEDITPGSELANLRALVDQEFPWFDDFHSFWKDLPNYNPIAVTTSCPGVDHARDAAAVFESGNKEKEKEGELNPEPEPSAEAAEDGRIEDDNEGDDDEVDEVEDEDDNIKSKGKAASKSKPDLTVNTKPLASHDLGLSKGKAVKTNQSKHCCTFENVNNYCMKQGDHAACKHEMEHELVEDNGIVDTKTRQDDTSC</sequence>